<organism evidence="1">
    <name type="scientific">Arundo donax</name>
    <name type="common">Giant reed</name>
    <name type="synonym">Donax arundinaceus</name>
    <dbReference type="NCBI Taxonomy" id="35708"/>
    <lineage>
        <taxon>Eukaryota</taxon>
        <taxon>Viridiplantae</taxon>
        <taxon>Streptophyta</taxon>
        <taxon>Embryophyta</taxon>
        <taxon>Tracheophyta</taxon>
        <taxon>Spermatophyta</taxon>
        <taxon>Magnoliopsida</taxon>
        <taxon>Liliopsida</taxon>
        <taxon>Poales</taxon>
        <taxon>Poaceae</taxon>
        <taxon>PACMAD clade</taxon>
        <taxon>Arundinoideae</taxon>
        <taxon>Arundineae</taxon>
        <taxon>Arundo</taxon>
    </lineage>
</organism>
<reference evidence="1" key="2">
    <citation type="journal article" date="2015" name="Data Brief">
        <title>Shoot transcriptome of the giant reed, Arundo donax.</title>
        <authorList>
            <person name="Barrero R.A."/>
            <person name="Guerrero F.D."/>
            <person name="Moolhuijzen P."/>
            <person name="Goolsby J.A."/>
            <person name="Tidwell J."/>
            <person name="Bellgard S.E."/>
            <person name="Bellgard M.I."/>
        </authorList>
    </citation>
    <scope>NUCLEOTIDE SEQUENCE</scope>
    <source>
        <tissue evidence="1">Shoot tissue taken approximately 20 cm above the soil surface</tissue>
    </source>
</reference>
<sequence length="14" mass="1570">MQLCSTSLETKCEP</sequence>
<reference evidence="1" key="1">
    <citation type="submission" date="2014-09" db="EMBL/GenBank/DDBJ databases">
        <authorList>
            <person name="Magalhaes I.L.F."/>
            <person name="Oliveira U."/>
            <person name="Santos F.R."/>
            <person name="Vidigal T.H.D.A."/>
            <person name="Brescovit A.D."/>
            <person name="Santos A.J."/>
        </authorList>
    </citation>
    <scope>NUCLEOTIDE SEQUENCE</scope>
    <source>
        <tissue evidence="1">Shoot tissue taken approximately 20 cm above the soil surface</tissue>
    </source>
</reference>
<proteinExistence type="predicted"/>
<evidence type="ECO:0000313" key="1">
    <source>
        <dbReference type="EMBL" id="JAD67975.1"/>
    </source>
</evidence>
<dbReference type="EMBL" id="GBRH01229920">
    <property type="protein sequence ID" value="JAD67975.1"/>
    <property type="molecule type" value="Transcribed_RNA"/>
</dbReference>
<accession>A0A0A9C3J9</accession>
<name>A0A0A9C3J9_ARUDO</name>
<protein>
    <submittedName>
        <fullName evidence="1">Uncharacterized protein</fullName>
    </submittedName>
</protein>